<feature type="compositionally biased region" description="Polar residues" evidence="2">
    <location>
        <begin position="187"/>
        <end position="198"/>
    </location>
</feature>
<reference evidence="3 4" key="1">
    <citation type="submission" date="2017-03" db="EMBL/GenBank/DDBJ databases">
        <title>Genomes of endolithic fungi from Antarctica.</title>
        <authorList>
            <person name="Coleine C."/>
            <person name="Masonjones S."/>
            <person name="Stajich J.E."/>
        </authorList>
    </citation>
    <scope>NUCLEOTIDE SEQUENCE [LARGE SCALE GENOMIC DNA]</scope>
    <source>
        <strain evidence="3 4">CCFEE 6315</strain>
    </source>
</reference>
<feature type="compositionally biased region" description="Acidic residues" evidence="2">
    <location>
        <begin position="349"/>
        <end position="361"/>
    </location>
</feature>
<comment type="caution">
    <text evidence="3">The sequence shown here is derived from an EMBL/GenBank/DDBJ whole genome shotgun (WGS) entry which is preliminary data.</text>
</comment>
<keyword evidence="1" id="KW-0175">Coiled coil</keyword>
<evidence type="ECO:0000313" key="4">
    <source>
        <dbReference type="Proteomes" id="UP000308549"/>
    </source>
</evidence>
<feature type="compositionally biased region" description="Basic and acidic residues" evidence="2">
    <location>
        <begin position="202"/>
        <end position="214"/>
    </location>
</feature>
<feature type="coiled-coil region" evidence="1">
    <location>
        <begin position="4"/>
        <end position="31"/>
    </location>
</feature>
<feature type="compositionally biased region" description="Polar residues" evidence="2">
    <location>
        <begin position="230"/>
        <end position="242"/>
    </location>
</feature>
<evidence type="ECO:0000313" key="3">
    <source>
        <dbReference type="EMBL" id="TKA29205.1"/>
    </source>
</evidence>
<feature type="compositionally biased region" description="Low complexity" evidence="2">
    <location>
        <begin position="261"/>
        <end position="273"/>
    </location>
</feature>
<evidence type="ECO:0000256" key="2">
    <source>
        <dbReference type="SAM" id="MobiDB-lite"/>
    </source>
</evidence>
<gene>
    <name evidence="3" type="ORF">B0A50_03715</name>
</gene>
<proteinExistence type="predicted"/>
<name>A0A4U0U4X4_9PEZI</name>
<sequence>MASLEDQTRLLDDLQREINHVQERVARLFEAAGKDNRAESAAQASKLKRHLPGSIDRFHATLDQLDDELQLARTVMRRDLALCRERAGVHAPKDVEGSVAAAVPSPQATERLAEEPNSGIPKDAGPDNDVVMQDAEENDPQLPEPPSAPDQDEAKSPEPDIEQPDGDVTIPSGAPDTSKREDRPSEENNPSAKPTKSPSEPPKQEKTPADDDKPPGTATFSNAGDLDSLFNDSTSVGPSESPANFGLDANVSAPFDFESFNAGLGNDNNGDNDSISALLPGLQDYANNNNPDANTAEPDFSSLFAPNVPPGEGSGEGEKNGESTDDVFGDIMNFGDFNANDFAGGGEGGGEDDGNFDFTFD</sequence>
<accession>A0A4U0U4X4</accession>
<feature type="compositionally biased region" description="Basic and acidic residues" evidence="2">
    <location>
        <begin position="177"/>
        <end position="186"/>
    </location>
</feature>
<protein>
    <submittedName>
        <fullName evidence="3">Uncharacterized protein</fullName>
    </submittedName>
</protein>
<dbReference type="OrthoDB" id="5409998at2759"/>
<evidence type="ECO:0000256" key="1">
    <source>
        <dbReference type="SAM" id="Coils"/>
    </source>
</evidence>
<dbReference type="AlphaFoldDB" id="A0A4U0U4X4"/>
<feature type="region of interest" description="Disordered" evidence="2">
    <location>
        <begin position="95"/>
        <end position="361"/>
    </location>
</feature>
<keyword evidence="4" id="KW-1185">Reference proteome</keyword>
<organism evidence="3 4">
    <name type="scientific">Salinomyces thailandicus</name>
    <dbReference type="NCBI Taxonomy" id="706561"/>
    <lineage>
        <taxon>Eukaryota</taxon>
        <taxon>Fungi</taxon>
        <taxon>Dikarya</taxon>
        <taxon>Ascomycota</taxon>
        <taxon>Pezizomycotina</taxon>
        <taxon>Dothideomycetes</taxon>
        <taxon>Dothideomycetidae</taxon>
        <taxon>Mycosphaerellales</taxon>
        <taxon>Teratosphaeriaceae</taxon>
        <taxon>Salinomyces</taxon>
    </lineage>
</organism>
<dbReference type="EMBL" id="NAJL01000015">
    <property type="protein sequence ID" value="TKA29205.1"/>
    <property type="molecule type" value="Genomic_DNA"/>
</dbReference>
<dbReference type="Proteomes" id="UP000308549">
    <property type="component" value="Unassembled WGS sequence"/>
</dbReference>